<evidence type="ECO:0000259" key="5">
    <source>
        <dbReference type="PROSITE" id="PS51898"/>
    </source>
</evidence>
<proteinExistence type="inferred from homology"/>
<dbReference type="InterPro" id="IPR013762">
    <property type="entry name" value="Integrase-like_cat_sf"/>
</dbReference>
<dbReference type="InterPro" id="IPR002104">
    <property type="entry name" value="Integrase_catalytic"/>
</dbReference>
<dbReference type="GO" id="GO:0003677">
    <property type="term" value="F:DNA binding"/>
    <property type="evidence" value="ECO:0007669"/>
    <property type="project" value="UniProtKB-KW"/>
</dbReference>
<evidence type="ECO:0000256" key="4">
    <source>
        <dbReference type="ARBA" id="ARBA00023172"/>
    </source>
</evidence>
<reference evidence="6 7" key="1">
    <citation type="submission" date="2019-08" db="EMBL/GenBank/DDBJ databases">
        <title>Parahaliea maris sp. nov., isolated from the surface seawater.</title>
        <authorList>
            <person name="Liu Y."/>
        </authorList>
    </citation>
    <scope>NUCLEOTIDE SEQUENCE [LARGE SCALE GENOMIC DNA]</scope>
    <source>
        <strain evidence="6 7">HSLHS9</strain>
    </source>
</reference>
<dbReference type="PANTHER" id="PTHR30629:SF2">
    <property type="entry name" value="PROPHAGE INTEGRASE INTS-RELATED"/>
    <property type="match status" value="1"/>
</dbReference>
<keyword evidence="7" id="KW-1185">Reference proteome</keyword>
<name>A0A5C9A7E7_9GAMM</name>
<comment type="similarity">
    <text evidence="1">Belongs to the 'phage' integrase family.</text>
</comment>
<evidence type="ECO:0000313" key="6">
    <source>
        <dbReference type="EMBL" id="TXS96029.1"/>
    </source>
</evidence>
<dbReference type="Gene3D" id="1.10.150.130">
    <property type="match status" value="1"/>
</dbReference>
<evidence type="ECO:0000256" key="1">
    <source>
        <dbReference type="ARBA" id="ARBA00008857"/>
    </source>
</evidence>
<feature type="domain" description="Tyr recombinase" evidence="5">
    <location>
        <begin position="198"/>
        <end position="378"/>
    </location>
</feature>
<protein>
    <submittedName>
        <fullName evidence="6">Tyrosine-type recombinase/integrase</fullName>
    </submittedName>
</protein>
<accession>A0A5C9A7E7</accession>
<dbReference type="SUPFAM" id="SSF56349">
    <property type="entry name" value="DNA breaking-rejoining enzymes"/>
    <property type="match status" value="1"/>
</dbReference>
<dbReference type="InterPro" id="IPR011010">
    <property type="entry name" value="DNA_brk_join_enz"/>
</dbReference>
<dbReference type="InterPro" id="IPR010998">
    <property type="entry name" value="Integrase_recombinase_N"/>
</dbReference>
<evidence type="ECO:0000256" key="3">
    <source>
        <dbReference type="ARBA" id="ARBA00023125"/>
    </source>
</evidence>
<comment type="caution">
    <text evidence="6">The sequence shown here is derived from an EMBL/GenBank/DDBJ whole genome shotgun (WGS) entry which is preliminary data.</text>
</comment>
<evidence type="ECO:0000313" key="7">
    <source>
        <dbReference type="Proteomes" id="UP000321039"/>
    </source>
</evidence>
<dbReference type="Pfam" id="PF00589">
    <property type="entry name" value="Phage_integrase"/>
    <property type="match status" value="1"/>
</dbReference>
<keyword evidence="2" id="KW-0229">DNA integration</keyword>
<keyword evidence="3" id="KW-0238">DNA-binding</keyword>
<dbReference type="GO" id="GO:0006310">
    <property type="term" value="P:DNA recombination"/>
    <property type="evidence" value="ECO:0007669"/>
    <property type="project" value="UniProtKB-KW"/>
</dbReference>
<gene>
    <name evidence="6" type="ORF">FV139_00540</name>
</gene>
<sequence length="379" mass="42228">MQENRIMDIHIAKVRDTLPQRSAPYWRVIKKGCAVGLRRNRTGEDTWVGRYRLDGVKQFAKFGRVSVTTWEQALKQAQKWFAECEAGQKTSYVTVTEACRLYVENRRVEKGDSTADDAERRFKAQVYDHPIGKKQLRKLSTTDVEKWRNGMATKSTKCAANRNLRSFKAAMNYARRQGLASTDDAWGLVGMFPGADGRRELYLSPAERRELIDGAYSWLAAFLTGLAHTGARPGELRQATVGDLDLKARTLKLSTRKGNGGTLRVRHFPLSNPQAYAFFKQQASGKLPSAPLFPTAAGGFIAEAVLSSSIRKVRRKLALPKGVVAYCFRHAAISDWVTAGIPVAAVARMCGTSIERINQNYFHLIEGSVDDKLAEVALL</sequence>
<organism evidence="6 7">
    <name type="scientific">Parahaliea maris</name>
    <dbReference type="NCBI Taxonomy" id="2716870"/>
    <lineage>
        <taxon>Bacteria</taxon>
        <taxon>Pseudomonadati</taxon>
        <taxon>Pseudomonadota</taxon>
        <taxon>Gammaproteobacteria</taxon>
        <taxon>Cellvibrionales</taxon>
        <taxon>Halieaceae</taxon>
        <taxon>Parahaliea</taxon>
    </lineage>
</organism>
<evidence type="ECO:0000256" key="2">
    <source>
        <dbReference type="ARBA" id="ARBA00022908"/>
    </source>
</evidence>
<dbReference type="AlphaFoldDB" id="A0A5C9A7E7"/>
<dbReference type="InterPro" id="IPR050808">
    <property type="entry name" value="Phage_Integrase"/>
</dbReference>
<dbReference type="PANTHER" id="PTHR30629">
    <property type="entry name" value="PROPHAGE INTEGRASE"/>
    <property type="match status" value="1"/>
</dbReference>
<dbReference type="EMBL" id="VRZA01000001">
    <property type="protein sequence ID" value="TXS96029.1"/>
    <property type="molecule type" value="Genomic_DNA"/>
</dbReference>
<keyword evidence="4" id="KW-0233">DNA recombination</keyword>
<dbReference type="Gene3D" id="1.10.443.10">
    <property type="entry name" value="Intergrase catalytic core"/>
    <property type="match status" value="1"/>
</dbReference>
<dbReference type="PROSITE" id="PS51898">
    <property type="entry name" value="TYR_RECOMBINASE"/>
    <property type="match status" value="1"/>
</dbReference>
<dbReference type="Proteomes" id="UP000321039">
    <property type="component" value="Unassembled WGS sequence"/>
</dbReference>
<dbReference type="GO" id="GO:0015074">
    <property type="term" value="P:DNA integration"/>
    <property type="evidence" value="ECO:0007669"/>
    <property type="project" value="UniProtKB-KW"/>
</dbReference>